<evidence type="ECO:0000313" key="2">
    <source>
        <dbReference type="Proteomes" id="UP000308600"/>
    </source>
</evidence>
<evidence type="ECO:0000313" key="1">
    <source>
        <dbReference type="EMBL" id="TFK74796.1"/>
    </source>
</evidence>
<organism evidence="1 2">
    <name type="scientific">Pluteus cervinus</name>
    <dbReference type="NCBI Taxonomy" id="181527"/>
    <lineage>
        <taxon>Eukaryota</taxon>
        <taxon>Fungi</taxon>
        <taxon>Dikarya</taxon>
        <taxon>Basidiomycota</taxon>
        <taxon>Agaricomycotina</taxon>
        <taxon>Agaricomycetes</taxon>
        <taxon>Agaricomycetidae</taxon>
        <taxon>Agaricales</taxon>
        <taxon>Pluteineae</taxon>
        <taxon>Pluteaceae</taxon>
        <taxon>Pluteus</taxon>
    </lineage>
</organism>
<accession>A0ACD3BAC5</accession>
<proteinExistence type="predicted"/>
<reference evidence="1 2" key="1">
    <citation type="journal article" date="2019" name="Nat. Ecol. Evol.">
        <title>Megaphylogeny resolves global patterns of mushroom evolution.</title>
        <authorList>
            <person name="Varga T."/>
            <person name="Krizsan K."/>
            <person name="Foldi C."/>
            <person name="Dima B."/>
            <person name="Sanchez-Garcia M."/>
            <person name="Sanchez-Ramirez S."/>
            <person name="Szollosi G.J."/>
            <person name="Szarkandi J.G."/>
            <person name="Papp V."/>
            <person name="Albert L."/>
            <person name="Andreopoulos W."/>
            <person name="Angelini C."/>
            <person name="Antonin V."/>
            <person name="Barry K.W."/>
            <person name="Bougher N.L."/>
            <person name="Buchanan P."/>
            <person name="Buyck B."/>
            <person name="Bense V."/>
            <person name="Catcheside P."/>
            <person name="Chovatia M."/>
            <person name="Cooper J."/>
            <person name="Damon W."/>
            <person name="Desjardin D."/>
            <person name="Finy P."/>
            <person name="Geml J."/>
            <person name="Haridas S."/>
            <person name="Hughes K."/>
            <person name="Justo A."/>
            <person name="Karasinski D."/>
            <person name="Kautmanova I."/>
            <person name="Kiss B."/>
            <person name="Kocsube S."/>
            <person name="Kotiranta H."/>
            <person name="LaButti K.M."/>
            <person name="Lechner B.E."/>
            <person name="Liimatainen K."/>
            <person name="Lipzen A."/>
            <person name="Lukacs Z."/>
            <person name="Mihaltcheva S."/>
            <person name="Morgado L.N."/>
            <person name="Niskanen T."/>
            <person name="Noordeloos M.E."/>
            <person name="Ohm R.A."/>
            <person name="Ortiz-Santana B."/>
            <person name="Ovrebo C."/>
            <person name="Racz N."/>
            <person name="Riley R."/>
            <person name="Savchenko A."/>
            <person name="Shiryaev A."/>
            <person name="Soop K."/>
            <person name="Spirin V."/>
            <person name="Szebenyi C."/>
            <person name="Tomsovsky M."/>
            <person name="Tulloss R.E."/>
            <person name="Uehling J."/>
            <person name="Grigoriev I.V."/>
            <person name="Vagvolgyi C."/>
            <person name="Papp T."/>
            <person name="Martin F.M."/>
            <person name="Miettinen O."/>
            <person name="Hibbett D.S."/>
            <person name="Nagy L.G."/>
        </authorList>
    </citation>
    <scope>NUCLEOTIDE SEQUENCE [LARGE SCALE GENOMIC DNA]</scope>
    <source>
        <strain evidence="1 2">NL-1719</strain>
    </source>
</reference>
<dbReference type="Proteomes" id="UP000308600">
    <property type="component" value="Unassembled WGS sequence"/>
</dbReference>
<protein>
    <submittedName>
        <fullName evidence="1">Uncharacterized protein</fullName>
    </submittedName>
</protein>
<name>A0ACD3BAC5_9AGAR</name>
<dbReference type="EMBL" id="ML208266">
    <property type="protein sequence ID" value="TFK74796.1"/>
    <property type="molecule type" value="Genomic_DNA"/>
</dbReference>
<keyword evidence="2" id="KW-1185">Reference proteome</keyword>
<sequence>MDDLAHELPRNNLKRKADTDDLAHPDNKPHNDPPHPDPIRVDTSVASHLSTNAPRQPCIATDSASPIWATPSSSPTSASLSPQAFEPFQPNKRPRTEKHSPPSSPIGKRAKKASPKPRPPPTFRHGSDLEDIGIVSNADPGPSTGSLLHLREDANNPSPDDSVPASIPIDLNSTHIPPLSPLINRQTLKELDLETILRNPQLRHDLLFDPGLQFRPTLSRRKREMADKYWTAILQELETETHCTCVSFDMEGHPQPMHCACSTLDLPETNPVLIYFPTVKIVTLRMPSRIRTLLNEFLEVLLLVIQPLSSISGMYVNPNTFKTHMQEHSAQAAHIRQVFDPALIEQELKHNVFDPSGLFTSIGQTLKGHCAPMRDRAVEVMVQAAQDCGPGGKGTKADAIRAVRMCMEILELMKLDIANHQLHRLRPFLIRTSGQFELKTFKNRKGSDCSIRIARDWLCAAHKNMLSRSQTITHPLYLSEPLDYPKLCRNQQAYLAALKGFVDLVFDPPSGASHPLPPPPSLAQTSLPIISPLPGYPETSYLDSARLIVLGTDAADATALYMYLLLYRQLIYTDSDTPADSRKVDHESLLKLKNEIRDIGSSRLGFCFSRRFNPDGGRSERKDVERWRNVNRDVVLQVTMRAKQTRSSKASPPLSSSTSIPGTSIEPPDDHLLSLAQRWADSNIRAGSALSSMLRDRLRDVVLNTVISLAFPGRDSTTGKLLSIDFTSFERLSTCPAEERVTWAGCSTGMEPLAEEIRCLSEKISRLALIHLNAFLPLYEQDGFWES</sequence>
<gene>
    <name evidence="1" type="ORF">BDN72DRAFT_946910</name>
</gene>